<dbReference type="Gramene" id="Ma07_t01320.1">
    <property type="protein sequence ID" value="Ma07_p01320.1"/>
    <property type="gene ID" value="Ma07_g01320"/>
</dbReference>
<dbReference type="InParanoid" id="A0A804JQY1"/>
<evidence type="ECO:0000313" key="3">
    <source>
        <dbReference type="Proteomes" id="UP000012960"/>
    </source>
</evidence>
<dbReference type="EMBL" id="HG996473">
    <property type="protein sequence ID" value="CAG1855296.1"/>
    <property type="molecule type" value="Genomic_DNA"/>
</dbReference>
<keyword evidence="3" id="KW-1185">Reference proteome</keyword>
<organism evidence="2 3">
    <name type="scientific">Musa acuminata subsp. malaccensis</name>
    <name type="common">Wild banana</name>
    <name type="synonym">Musa malaccensis</name>
    <dbReference type="NCBI Taxonomy" id="214687"/>
    <lineage>
        <taxon>Eukaryota</taxon>
        <taxon>Viridiplantae</taxon>
        <taxon>Streptophyta</taxon>
        <taxon>Embryophyta</taxon>
        <taxon>Tracheophyta</taxon>
        <taxon>Spermatophyta</taxon>
        <taxon>Magnoliopsida</taxon>
        <taxon>Liliopsida</taxon>
        <taxon>Zingiberales</taxon>
        <taxon>Musaceae</taxon>
        <taxon>Musa</taxon>
    </lineage>
</organism>
<dbReference type="AlphaFoldDB" id="A0A804JQY1"/>
<dbReference type="Proteomes" id="UP000012960">
    <property type="component" value="Unplaced"/>
</dbReference>
<sequence>MMTTVTLTSRDASTPPSLLTIIMLTHSPLSKVRCSIHST</sequence>
<gene>
    <name evidence="1" type="ORF">GSMUA_53420.1</name>
</gene>
<name>A0A804JQY1_MUSAM</name>
<dbReference type="EnsemblPlants" id="Ma07_t01320.1">
    <property type="protein sequence ID" value="Ma07_p01320.1"/>
    <property type="gene ID" value="Ma07_g01320"/>
</dbReference>
<evidence type="ECO:0000313" key="2">
    <source>
        <dbReference type="EnsemblPlants" id="Ma07_p01320.1"/>
    </source>
</evidence>
<reference evidence="2" key="2">
    <citation type="submission" date="2021-05" db="UniProtKB">
        <authorList>
            <consortium name="EnsemblPlants"/>
        </authorList>
    </citation>
    <scope>IDENTIFICATION</scope>
    <source>
        <strain evidence="2">subsp. malaccensis</strain>
    </source>
</reference>
<accession>A0A804JQY1</accession>
<protein>
    <submittedName>
        <fullName evidence="1">(wild Malaysian banana) hypothetical protein</fullName>
    </submittedName>
</protein>
<evidence type="ECO:0000313" key="1">
    <source>
        <dbReference type="EMBL" id="CAG1855296.1"/>
    </source>
</evidence>
<reference evidence="1" key="1">
    <citation type="submission" date="2021-03" db="EMBL/GenBank/DDBJ databases">
        <authorList>
            <consortium name="Genoscope - CEA"/>
            <person name="William W."/>
        </authorList>
    </citation>
    <scope>NUCLEOTIDE SEQUENCE</scope>
    <source>
        <strain evidence="1">Doubled-haploid Pahang</strain>
    </source>
</reference>
<proteinExistence type="predicted"/>